<evidence type="ECO:0000313" key="2">
    <source>
        <dbReference type="EMBL" id="SUZ11897.1"/>
    </source>
</evidence>
<protein>
    <submittedName>
        <fullName evidence="2">Bgt-552</fullName>
    </submittedName>
</protein>
<reference evidence="1" key="2">
    <citation type="submission" date="2013-01" db="EMBL/GenBank/DDBJ databases">
        <title>The wheat powdery mildew genome reveals unique evolution of an obligate biotroph.</title>
        <authorList>
            <person name="Oberhaensli S."/>
            <person name="Wicker T."/>
            <person name="Keller B."/>
        </authorList>
    </citation>
    <scope>NUCLEOTIDE SEQUENCE</scope>
    <source>
        <strain evidence="1">96224</strain>
    </source>
</reference>
<sequence>MEIENPRRILAVSQPEDGLLDFVEGLTGSRPPLNNDSVAGTSHDWAIKTSYYTTTIPIWLDEITSPSSWSTEFLIPEAKEVLQALGAFVVCFRKPLDQPSFDQIRSLLKHVSEVVKEGCGLTWDGVCLAIAMPQSNTPQLSKSFDDWEGVCQEFGFEFVDFEMKGLNQYMESTGVKRIKEALESNDWEGRDHLESALQFEDLDEDEENEGLGLRVEADQMKIEMLGLNEAIHVVEGNLNENDNTITNHDDEVEKLQAMLLKMQSVRGADLPLIQRKQLAARTVGEIMKKL</sequence>
<accession>A0A061HF21</accession>
<gene>
    <name evidence="1" type="ORF">BGT96224_552</name>
    <name evidence="2" type="ORF">BGT96224V2_LOCUS5067</name>
</gene>
<dbReference type="Gene3D" id="3.40.50.11960">
    <property type="match status" value="1"/>
</dbReference>
<reference evidence="2" key="3">
    <citation type="submission" date="2018-07" db="EMBL/GenBank/DDBJ databases">
        <authorList>
            <person name="Quirk P.G."/>
            <person name="Krulwich T.A."/>
        </authorList>
    </citation>
    <scope>NUCLEOTIDE SEQUENCE</scope>
    <source>
        <strain evidence="2">96224</strain>
    </source>
</reference>
<dbReference type="PANTHER" id="PTHR28043:SF1">
    <property type="entry name" value="INCREASED RECOMBINATION CENTERS PROTEIN 6"/>
    <property type="match status" value="1"/>
</dbReference>
<dbReference type="GO" id="GO:0030674">
    <property type="term" value="F:protein-macromolecule adaptor activity"/>
    <property type="evidence" value="ECO:0007669"/>
    <property type="project" value="TreeGrafter"/>
</dbReference>
<evidence type="ECO:0000313" key="1">
    <source>
        <dbReference type="EMBL" id="EPQ63371.1"/>
    </source>
</evidence>
<dbReference type="InterPro" id="IPR034627">
    <property type="entry name" value="Irc6"/>
</dbReference>
<dbReference type="OrthoDB" id="10261384at2759"/>
<evidence type="ECO:0000313" key="3">
    <source>
        <dbReference type="Proteomes" id="UP000053110"/>
    </source>
</evidence>
<reference evidence="3" key="1">
    <citation type="journal article" date="2013" name="Nat. Genet.">
        <title>The wheat powdery mildew genome shows the unique evolution of an obligate biotroph.</title>
        <authorList>
            <person name="Wicker T."/>
            <person name="Oberhaensli S."/>
            <person name="Parlange F."/>
            <person name="Buchmann J.P."/>
            <person name="Shatalina M."/>
            <person name="Roffler S."/>
            <person name="Ben-David R."/>
            <person name="Dolezel J."/>
            <person name="Simkova H."/>
            <person name="Schulze-Lefert P."/>
            <person name="Spanu P.D."/>
            <person name="Bruggmann R."/>
            <person name="Amselem J."/>
            <person name="Quesneville H."/>
            <person name="Ver Loren van Themaat E."/>
            <person name="Paape T."/>
            <person name="Shimizu K.K."/>
            <person name="Keller B."/>
        </authorList>
    </citation>
    <scope>NUCLEOTIDE SEQUENCE [LARGE SCALE GENOMIC DNA]</scope>
    <source>
        <strain evidence="3">96224</strain>
    </source>
</reference>
<proteinExistence type="predicted"/>
<dbReference type="EMBL" id="UIGY01000153">
    <property type="protein sequence ID" value="SUZ11897.1"/>
    <property type="molecule type" value="Genomic_DNA"/>
</dbReference>
<dbReference type="AlphaFoldDB" id="A0A061HF21"/>
<dbReference type="Pfam" id="PF10199">
    <property type="entry name" value="Adaptin_binding"/>
    <property type="match status" value="1"/>
</dbReference>
<name>A0A061HF21_BLUGR</name>
<dbReference type="EMBL" id="KE375125">
    <property type="protein sequence ID" value="EPQ63371.1"/>
    <property type="molecule type" value="Genomic_DNA"/>
</dbReference>
<dbReference type="GO" id="GO:0016192">
    <property type="term" value="P:vesicle-mediated transport"/>
    <property type="evidence" value="ECO:0007669"/>
    <property type="project" value="InterPro"/>
</dbReference>
<organism evidence="2">
    <name type="scientific">Blumeria graminis f. sp. tritici 96224</name>
    <dbReference type="NCBI Taxonomy" id="1268274"/>
    <lineage>
        <taxon>Eukaryota</taxon>
        <taxon>Fungi</taxon>
        <taxon>Dikarya</taxon>
        <taxon>Ascomycota</taxon>
        <taxon>Pezizomycotina</taxon>
        <taxon>Leotiomycetes</taxon>
        <taxon>Erysiphales</taxon>
        <taxon>Erysiphaceae</taxon>
        <taxon>Blumeria</taxon>
    </lineage>
</organism>
<dbReference type="Proteomes" id="UP000053110">
    <property type="component" value="Unassembled WGS sequence"/>
</dbReference>
<dbReference type="PANTHER" id="PTHR28043">
    <property type="entry name" value="INCREASED RECOMBINATION CENTERS PROTEIN 6"/>
    <property type="match status" value="1"/>
</dbReference>
<dbReference type="HOGENOM" id="CLU_031716_1_0_1"/>